<gene>
    <name evidence="1" type="ORF">BD94_2519</name>
</gene>
<dbReference type="KEGG" id="eao:BD94_2519"/>
<name>A0A077EJ74_9FLAO</name>
<reference evidence="1" key="1">
    <citation type="journal article" date="2013" name="Lancet">
        <title>First case of E anophelis outbreak in an intensive-care unit.</title>
        <authorList>
            <person name="Teo J."/>
            <person name="Tan S.Y."/>
            <person name="Tay M."/>
            <person name="Ding Y."/>
            <person name="Kjelleberg S."/>
            <person name="Givskov M."/>
            <person name="Lin R.T."/>
            <person name="Yang L."/>
        </authorList>
    </citation>
    <scope>NUCLEOTIDE SEQUENCE [LARGE SCALE GENOMIC DNA]</scope>
    <source>
        <strain evidence="1">NUHP1</strain>
    </source>
</reference>
<reference evidence="1" key="2">
    <citation type="journal article" date="2015" name="Genome Biol. Evol.">
        <title>Complete Genome Sequence and Transcriptomic Analysis of the Novel Pathogen Elizabethkingia anophelis in Response to Oxidative Stress.</title>
        <authorList>
            <person name="Li Y."/>
            <person name="Liu Y."/>
            <person name="Chew S.C."/>
            <person name="Tay M."/>
            <person name="Salido M.M."/>
            <person name="Teo J."/>
            <person name="Lauro F.M."/>
            <person name="Givskov M."/>
            <person name="Yang L."/>
        </authorList>
    </citation>
    <scope>NUCLEOTIDE SEQUENCE</scope>
    <source>
        <strain evidence="1">NUHP1</strain>
    </source>
</reference>
<dbReference type="EMBL" id="CP007547">
    <property type="protein sequence ID" value="AIL46294.1"/>
    <property type="molecule type" value="Genomic_DNA"/>
</dbReference>
<evidence type="ECO:0000313" key="1">
    <source>
        <dbReference type="EMBL" id="AIL46294.1"/>
    </source>
</evidence>
<dbReference type="RefSeq" id="WP_009086094.1">
    <property type="nucleotide sequence ID" value="NZ_CP007547.1"/>
</dbReference>
<dbReference type="HOGENOM" id="CLU_133295_0_0_10"/>
<dbReference type="AlphaFoldDB" id="A0A077EJ74"/>
<dbReference type="Proteomes" id="UP000028933">
    <property type="component" value="Chromosome"/>
</dbReference>
<organism evidence="1 2">
    <name type="scientific">Elizabethkingia anophelis NUHP1</name>
    <dbReference type="NCBI Taxonomy" id="1338011"/>
    <lineage>
        <taxon>Bacteria</taxon>
        <taxon>Pseudomonadati</taxon>
        <taxon>Bacteroidota</taxon>
        <taxon>Flavobacteriia</taxon>
        <taxon>Flavobacteriales</taxon>
        <taxon>Weeksellaceae</taxon>
        <taxon>Elizabethkingia</taxon>
    </lineage>
</organism>
<dbReference type="STRING" id="1338011.BD94_2519"/>
<evidence type="ECO:0000313" key="2">
    <source>
        <dbReference type="Proteomes" id="UP000028933"/>
    </source>
</evidence>
<accession>A0A077EJ74</accession>
<dbReference type="eggNOG" id="ENOG503324Z">
    <property type="taxonomic scope" value="Bacteria"/>
</dbReference>
<sequence length="166" mass="19209">MSKTILIATDYSLESLNILKRVLQEKNALQDNTQYNILFVSGYEMGDSIRDLLFTNKNTIFNKIRPQEFCDAYEIIRNKYSHLVEKIVCDVFTGSFQRTFNNYVKAANIQEAYYSPYIRSKGKGKFSIIPYIRKCKELQYTEISVEVPQSLPERGRLAEIFASTGS</sequence>
<dbReference type="GeneID" id="56683592"/>
<protein>
    <submittedName>
        <fullName evidence="1">Uncharacterized protein</fullName>
    </submittedName>
</protein>
<proteinExistence type="predicted"/>